<gene>
    <name evidence="3" type="primary">LOC107880117</name>
</gene>
<dbReference type="InterPro" id="IPR044974">
    <property type="entry name" value="Disease_R_plants"/>
</dbReference>
<reference evidence="2" key="1">
    <citation type="journal article" date="2012" name="Nat. Commun.">
        <title>The genome of Prunus mume.</title>
        <authorList>
            <person name="Zhang Q."/>
            <person name="Chen W."/>
            <person name="Sun L."/>
            <person name="Zhao F."/>
            <person name="Huang B."/>
            <person name="Yang W."/>
            <person name="Tao Y."/>
            <person name="Wang J."/>
            <person name="Yuan Z."/>
            <person name="Fan G."/>
            <person name="Xing Z."/>
            <person name="Han C."/>
            <person name="Pan H."/>
            <person name="Zhong X."/>
            <person name="Shi W."/>
            <person name="Liang X."/>
            <person name="Du D."/>
            <person name="Sun F."/>
            <person name="Xu Z."/>
            <person name="Hao R."/>
            <person name="Lv T."/>
            <person name="Lv Y."/>
            <person name="Zheng Z."/>
            <person name="Sun M."/>
            <person name="Luo L."/>
            <person name="Cai M."/>
            <person name="Gao Y."/>
            <person name="Wang J."/>
            <person name="Yin Y."/>
            <person name="Xu X."/>
            <person name="Cheng T."/>
            <person name="Wang J."/>
        </authorList>
    </citation>
    <scope>NUCLEOTIDE SEQUENCE [LARGE SCALE GENOMIC DNA]</scope>
</reference>
<proteinExistence type="predicted"/>
<feature type="domain" description="NB-ARC" evidence="1">
    <location>
        <begin position="8"/>
        <end position="165"/>
    </location>
</feature>
<dbReference type="Gene3D" id="3.40.50.300">
    <property type="entry name" value="P-loop containing nucleotide triphosphate hydrolases"/>
    <property type="match status" value="1"/>
</dbReference>
<sequence>MNKLLDLRENDVRMIGVWGTGGIGMTAIAKAVYNSIAHKFEGCSFLANVRERSTLHEGSVGLRENLLSDILRVKNLKVNVDKGVTMIKEWLRSRKVLLVLDDVDDMEQLHRLVGACDWFGVGSRIIITTRDKQLLTAHGVNLIHEVKILDDDKALELFCWHAFKTSEPPLGNYVKLAERSKQASLLWL</sequence>
<organism evidence="2 3">
    <name type="scientific">Prunus mume</name>
    <name type="common">Japanese apricot</name>
    <name type="synonym">Armeniaca mume</name>
    <dbReference type="NCBI Taxonomy" id="102107"/>
    <lineage>
        <taxon>Eukaryota</taxon>
        <taxon>Viridiplantae</taxon>
        <taxon>Streptophyta</taxon>
        <taxon>Embryophyta</taxon>
        <taxon>Tracheophyta</taxon>
        <taxon>Spermatophyta</taxon>
        <taxon>Magnoliopsida</taxon>
        <taxon>eudicotyledons</taxon>
        <taxon>Gunneridae</taxon>
        <taxon>Pentapetalae</taxon>
        <taxon>rosids</taxon>
        <taxon>fabids</taxon>
        <taxon>Rosales</taxon>
        <taxon>Rosaceae</taxon>
        <taxon>Amygdaloideae</taxon>
        <taxon>Amygdaleae</taxon>
        <taxon>Prunus</taxon>
    </lineage>
</organism>
<evidence type="ECO:0000259" key="1">
    <source>
        <dbReference type="Pfam" id="PF00931"/>
    </source>
</evidence>
<dbReference type="GeneID" id="107880117"/>
<reference evidence="3" key="2">
    <citation type="submission" date="2025-08" db="UniProtKB">
        <authorList>
            <consortium name="RefSeq"/>
        </authorList>
    </citation>
    <scope>IDENTIFICATION</scope>
</reference>
<dbReference type="Proteomes" id="UP000694861">
    <property type="component" value="Linkage group LG5"/>
</dbReference>
<dbReference type="PRINTS" id="PR00364">
    <property type="entry name" value="DISEASERSIST"/>
</dbReference>
<dbReference type="SUPFAM" id="SSF52540">
    <property type="entry name" value="P-loop containing nucleoside triphosphate hydrolases"/>
    <property type="match status" value="1"/>
</dbReference>
<protein>
    <submittedName>
        <fullName evidence="3">Disease resistance protein At4g11170</fullName>
    </submittedName>
</protein>
<dbReference type="RefSeq" id="XP_016649736.1">
    <property type="nucleotide sequence ID" value="XM_016794250.1"/>
</dbReference>
<name>A0ABM1LQQ9_PRUMU</name>
<evidence type="ECO:0000313" key="3">
    <source>
        <dbReference type="RefSeq" id="XP_016649736.1"/>
    </source>
</evidence>
<evidence type="ECO:0000313" key="2">
    <source>
        <dbReference type="Proteomes" id="UP000694861"/>
    </source>
</evidence>
<dbReference type="InterPro" id="IPR002182">
    <property type="entry name" value="NB-ARC"/>
</dbReference>
<keyword evidence="2" id="KW-1185">Reference proteome</keyword>
<dbReference type="InterPro" id="IPR027417">
    <property type="entry name" value="P-loop_NTPase"/>
</dbReference>
<accession>A0ABM1LQQ9</accession>
<dbReference type="PANTHER" id="PTHR11017">
    <property type="entry name" value="LEUCINE-RICH REPEAT-CONTAINING PROTEIN"/>
    <property type="match status" value="1"/>
</dbReference>
<dbReference type="PANTHER" id="PTHR11017:SF578">
    <property type="entry name" value="ADP-RIBOSYL CYCLASE_CYCLIC ADP-RIBOSE HYDROLASE"/>
    <property type="match status" value="1"/>
</dbReference>
<dbReference type="Pfam" id="PF00931">
    <property type="entry name" value="NB-ARC"/>
    <property type="match status" value="1"/>
</dbReference>